<feature type="transmembrane region" description="Helical" evidence="1">
    <location>
        <begin position="50"/>
        <end position="70"/>
    </location>
</feature>
<feature type="transmembrane region" description="Helical" evidence="1">
    <location>
        <begin position="272"/>
        <end position="291"/>
    </location>
</feature>
<sequence length="324" mass="34988">MADSNINYIPLDSKKPSNLWLLTSVLSLITLGVGCFLVGAYPLTPYFGKAMVSCGFFLLAFIMTIYFWILKSKQLGRCATFSDTTIFKNSRLAPGILSSVLVGICNNFGNLTLFLGYSDDTSNKGVISIMIVGSAIISAIVVYFMYDEKLGLMQIGGMGICTFGLLIIAYASGVSGSLGGFIYGFISLLFFAIRNVAIRSCEKGGIDVETSIVINLYFEAIGGFLTTLVVSGFMDVFNNMRTWYYSFIGGIFMAFGVLFVTHAVMFGKVGPAIIIANTLGVLQMALDYIFFAIEPELIKVIGSIVCLLGVGILLMGPQAKSKNN</sequence>
<dbReference type="EMBL" id="MPUH01000035">
    <property type="protein sequence ID" value="OMJ93860.1"/>
    <property type="molecule type" value="Genomic_DNA"/>
</dbReference>
<evidence type="ECO:0008006" key="4">
    <source>
        <dbReference type="Google" id="ProtNLM"/>
    </source>
</evidence>
<keyword evidence="1" id="KW-1133">Transmembrane helix</keyword>
<feature type="transmembrane region" description="Helical" evidence="1">
    <location>
        <begin position="91"/>
        <end position="114"/>
    </location>
</feature>
<dbReference type="InterPro" id="IPR037185">
    <property type="entry name" value="EmrE-like"/>
</dbReference>
<gene>
    <name evidence="2" type="ORF">SteCoe_3049</name>
</gene>
<dbReference type="Proteomes" id="UP000187209">
    <property type="component" value="Unassembled WGS sequence"/>
</dbReference>
<feature type="transmembrane region" description="Helical" evidence="1">
    <location>
        <begin position="243"/>
        <end position="265"/>
    </location>
</feature>
<evidence type="ECO:0000313" key="3">
    <source>
        <dbReference type="Proteomes" id="UP000187209"/>
    </source>
</evidence>
<evidence type="ECO:0000313" key="2">
    <source>
        <dbReference type="EMBL" id="OMJ93860.1"/>
    </source>
</evidence>
<feature type="transmembrane region" description="Helical" evidence="1">
    <location>
        <begin position="216"/>
        <end position="237"/>
    </location>
</feature>
<feature type="transmembrane region" description="Helical" evidence="1">
    <location>
        <begin position="297"/>
        <end position="316"/>
    </location>
</feature>
<evidence type="ECO:0000256" key="1">
    <source>
        <dbReference type="SAM" id="Phobius"/>
    </source>
</evidence>
<name>A0A1R2CY02_9CILI</name>
<comment type="caution">
    <text evidence="2">The sequence shown here is derived from an EMBL/GenBank/DDBJ whole genome shotgun (WGS) entry which is preliminary data.</text>
</comment>
<keyword evidence="1" id="KW-0472">Membrane</keyword>
<keyword evidence="3" id="KW-1185">Reference proteome</keyword>
<feature type="transmembrane region" description="Helical" evidence="1">
    <location>
        <begin position="178"/>
        <end position="196"/>
    </location>
</feature>
<feature type="transmembrane region" description="Helical" evidence="1">
    <location>
        <begin position="126"/>
        <end position="145"/>
    </location>
</feature>
<organism evidence="2 3">
    <name type="scientific">Stentor coeruleus</name>
    <dbReference type="NCBI Taxonomy" id="5963"/>
    <lineage>
        <taxon>Eukaryota</taxon>
        <taxon>Sar</taxon>
        <taxon>Alveolata</taxon>
        <taxon>Ciliophora</taxon>
        <taxon>Postciliodesmatophora</taxon>
        <taxon>Heterotrichea</taxon>
        <taxon>Heterotrichida</taxon>
        <taxon>Stentoridae</taxon>
        <taxon>Stentor</taxon>
    </lineage>
</organism>
<dbReference type="SUPFAM" id="SSF103481">
    <property type="entry name" value="Multidrug resistance efflux transporter EmrE"/>
    <property type="match status" value="2"/>
</dbReference>
<feature type="transmembrane region" description="Helical" evidence="1">
    <location>
        <begin position="20"/>
        <end position="44"/>
    </location>
</feature>
<keyword evidence="1" id="KW-0812">Transmembrane</keyword>
<reference evidence="2 3" key="1">
    <citation type="submission" date="2016-11" db="EMBL/GenBank/DDBJ databases">
        <title>The macronuclear genome of Stentor coeruleus: a giant cell with tiny introns.</title>
        <authorList>
            <person name="Slabodnick M."/>
            <person name="Ruby J.G."/>
            <person name="Reiff S.B."/>
            <person name="Swart E.C."/>
            <person name="Gosai S."/>
            <person name="Prabakaran S."/>
            <person name="Witkowska E."/>
            <person name="Larue G.E."/>
            <person name="Fisher S."/>
            <person name="Freeman R.M."/>
            <person name="Gunawardena J."/>
            <person name="Chu W."/>
            <person name="Stover N.A."/>
            <person name="Gregory B.D."/>
            <person name="Nowacki M."/>
            <person name="Derisi J."/>
            <person name="Roy S.W."/>
            <person name="Marshall W.F."/>
            <person name="Sood P."/>
        </authorList>
    </citation>
    <scope>NUCLEOTIDE SEQUENCE [LARGE SCALE GENOMIC DNA]</scope>
    <source>
        <strain evidence="2">WM001</strain>
    </source>
</reference>
<feature type="transmembrane region" description="Helical" evidence="1">
    <location>
        <begin position="152"/>
        <end position="172"/>
    </location>
</feature>
<protein>
    <recommendedName>
        <fullName evidence="4">EamA domain-containing protein</fullName>
    </recommendedName>
</protein>
<proteinExistence type="predicted"/>
<accession>A0A1R2CY02</accession>
<dbReference type="AlphaFoldDB" id="A0A1R2CY02"/>